<reference evidence="3 4" key="1">
    <citation type="submission" date="2022-03" db="EMBL/GenBank/DDBJ databases">
        <title>Isotopic signatures of nitrous oxide derived from detoxification processes.</title>
        <authorList>
            <person name="Behrendt U."/>
            <person name="Buchen C."/>
            <person name="Well R."/>
            <person name="Ulrich A."/>
            <person name="Rohe L."/>
            <person name="Kolb S."/>
            <person name="Schloter M."/>
            <person name="Horn M.A."/>
            <person name="Augustin J."/>
        </authorList>
    </citation>
    <scope>NUCLEOTIDE SEQUENCE [LARGE SCALE GENOMIC DNA]</scope>
    <source>
        <strain evidence="3 4">S4-C24</strain>
    </source>
</reference>
<dbReference type="PANTHER" id="PTHR11699">
    <property type="entry name" value="ALDEHYDE DEHYDROGENASE-RELATED"/>
    <property type="match status" value="1"/>
</dbReference>
<dbReference type="RefSeq" id="WP_241914451.1">
    <property type="nucleotide sequence ID" value="NZ_CP093326.1"/>
</dbReference>
<evidence type="ECO:0000313" key="3">
    <source>
        <dbReference type="EMBL" id="UNK46424.1"/>
    </source>
</evidence>
<organism evidence="3 4">
    <name type="scientific">Arthrobacter sulfonylureivorans</name>
    <dbReference type="NCBI Taxonomy" id="2486855"/>
    <lineage>
        <taxon>Bacteria</taxon>
        <taxon>Bacillati</taxon>
        <taxon>Actinomycetota</taxon>
        <taxon>Actinomycetes</taxon>
        <taxon>Micrococcales</taxon>
        <taxon>Micrococcaceae</taxon>
        <taxon>Arthrobacter</taxon>
    </lineage>
</organism>
<accession>A0ABY3W7X2</accession>
<evidence type="ECO:0000259" key="2">
    <source>
        <dbReference type="Pfam" id="PF00171"/>
    </source>
</evidence>
<keyword evidence="4" id="KW-1185">Reference proteome</keyword>
<keyword evidence="1" id="KW-0560">Oxidoreductase</keyword>
<dbReference type="InterPro" id="IPR016163">
    <property type="entry name" value="Ald_DH_C"/>
</dbReference>
<dbReference type="Gene3D" id="3.40.605.10">
    <property type="entry name" value="Aldehyde Dehydrogenase, Chain A, domain 1"/>
    <property type="match status" value="1"/>
</dbReference>
<evidence type="ECO:0000313" key="4">
    <source>
        <dbReference type="Proteomes" id="UP000829069"/>
    </source>
</evidence>
<name>A0ABY3W7X2_9MICC</name>
<dbReference type="CDD" id="cd07078">
    <property type="entry name" value="ALDH"/>
    <property type="match status" value="1"/>
</dbReference>
<dbReference type="Gene3D" id="3.40.309.10">
    <property type="entry name" value="Aldehyde Dehydrogenase, Chain A, domain 2"/>
    <property type="match status" value="1"/>
</dbReference>
<proteinExistence type="predicted"/>
<feature type="domain" description="Aldehyde dehydrogenase" evidence="2">
    <location>
        <begin position="12"/>
        <end position="455"/>
    </location>
</feature>
<evidence type="ECO:0000256" key="1">
    <source>
        <dbReference type="ARBA" id="ARBA00023002"/>
    </source>
</evidence>
<dbReference type="InterPro" id="IPR016161">
    <property type="entry name" value="Ald_DH/histidinol_DH"/>
</dbReference>
<dbReference type="Pfam" id="PF00171">
    <property type="entry name" value="Aldedh"/>
    <property type="match status" value="1"/>
</dbReference>
<dbReference type="EMBL" id="CP093326">
    <property type="protein sequence ID" value="UNK46424.1"/>
    <property type="molecule type" value="Genomic_DNA"/>
</dbReference>
<dbReference type="InterPro" id="IPR016162">
    <property type="entry name" value="Ald_DH_N"/>
</dbReference>
<gene>
    <name evidence="3" type="ORF">MNQ99_03370</name>
</gene>
<dbReference type="SUPFAM" id="SSF53720">
    <property type="entry name" value="ALDH-like"/>
    <property type="match status" value="1"/>
</dbReference>
<protein>
    <submittedName>
        <fullName evidence="3">Aldehyde dehydrogenase family protein</fullName>
    </submittedName>
</protein>
<sequence>MTTDSDTARNLASLEVYDPRDGSLVGSLEEANPDEVRVAVAVAKAAQPGWAGTDAAARGELLEAAAAAMQERAGELAEMNARETGRPEHEALEGVMAGAGTLRQYAQLGPVHRGRSLRGGQLAVDYTVNEPRGVAVVLTPWNDPVAVAAGLLGAALATGNTVLHKPSERCPHLGALLGRILSDVLPPQVMTTLTGGPAVGATLASHPDVDVIAHVGSSLTGAGIAREAALTGAHVIRENGGNDPLIVDDGVDPAWAAEQAAIGAFTNSGQVCTSVERIYVHRAVAGPFGEALAAEARRRNVGGLMAPLVDRRLRDSVHGQVAEALSLGAAVAEGGAVPEGPGAHYPATVLLDCADHMAVMQEETFGPVAPVQVVDSFADGLRHAAAGRYGLAATVLTADMEHAHRAVAALQVGTVKVNAVFGGAPGGSAQPRRDSGAGFGYGPELLDEFSAVKVVHMGLPGGAR</sequence>
<dbReference type="InterPro" id="IPR015590">
    <property type="entry name" value="Aldehyde_DH_dom"/>
</dbReference>
<dbReference type="Proteomes" id="UP000829069">
    <property type="component" value="Chromosome"/>
</dbReference>